<organism evidence="10 11">
    <name type="scientific">Coccomyxa subellipsoidea (strain C-169)</name>
    <name type="common">Green microalga</name>
    <dbReference type="NCBI Taxonomy" id="574566"/>
    <lineage>
        <taxon>Eukaryota</taxon>
        <taxon>Viridiplantae</taxon>
        <taxon>Chlorophyta</taxon>
        <taxon>core chlorophytes</taxon>
        <taxon>Trebouxiophyceae</taxon>
        <taxon>Trebouxiophyceae incertae sedis</taxon>
        <taxon>Coccomyxaceae</taxon>
        <taxon>Coccomyxa</taxon>
        <taxon>Coccomyxa subellipsoidea</taxon>
    </lineage>
</organism>
<evidence type="ECO:0000256" key="7">
    <source>
        <dbReference type="ARBA" id="ARBA00023140"/>
    </source>
</evidence>
<keyword evidence="6" id="KW-0443">Lipid metabolism</keyword>
<dbReference type="OrthoDB" id="14970at2759"/>
<dbReference type="CDD" id="cd06558">
    <property type="entry name" value="crotonase-like"/>
    <property type="match status" value="1"/>
</dbReference>
<dbReference type="Gene3D" id="3.90.226.10">
    <property type="entry name" value="2-enoyl-CoA Hydratase, Chain A, domain 1"/>
    <property type="match status" value="1"/>
</dbReference>
<dbReference type="PANTHER" id="PTHR43149">
    <property type="entry name" value="ENOYL-COA HYDRATASE"/>
    <property type="match status" value="1"/>
</dbReference>
<evidence type="ECO:0000256" key="8">
    <source>
        <dbReference type="ARBA" id="ARBA00023235"/>
    </source>
</evidence>
<evidence type="ECO:0000256" key="5">
    <source>
        <dbReference type="ARBA" id="ARBA00022990"/>
    </source>
</evidence>
<keyword evidence="7" id="KW-0576">Peroxisome</keyword>
<dbReference type="GO" id="GO:0005777">
    <property type="term" value="C:peroxisome"/>
    <property type="evidence" value="ECO:0007669"/>
    <property type="project" value="UniProtKB-SubCell"/>
</dbReference>
<dbReference type="RefSeq" id="XP_005649352.1">
    <property type="nucleotide sequence ID" value="XM_005649295.1"/>
</dbReference>
<dbReference type="InterPro" id="IPR018376">
    <property type="entry name" value="Enoyl-CoA_hyd/isom_CS"/>
</dbReference>
<evidence type="ECO:0000256" key="4">
    <source>
        <dbReference type="ARBA" id="ARBA00022832"/>
    </source>
</evidence>
<evidence type="ECO:0000313" key="10">
    <source>
        <dbReference type="EMBL" id="EIE24808.1"/>
    </source>
</evidence>
<comment type="subcellular location">
    <subcellularLocation>
        <location evidence="1">Peroxisome</location>
    </subcellularLocation>
</comment>
<dbReference type="PANTHER" id="PTHR43149:SF1">
    <property type="entry name" value="DELTA(3,5)-DELTA(2,4)-DIENOYL-COA ISOMERASE, MITOCHONDRIAL"/>
    <property type="match status" value="1"/>
</dbReference>
<dbReference type="GO" id="GO:0006635">
    <property type="term" value="P:fatty acid beta-oxidation"/>
    <property type="evidence" value="ECO:0007669"/>
    <property type="project" value="UniProtKB-UniPathway"/>
</dbReference>
<dbReference type="InterPro" id="IPR001753">
    <property type="entry name" value="Enoyl-CoA_hydra/iso"/>
</dbReference>
<dbReference type="GeneID" id="17042809"/>
<evidence type="ECO:0000313" key="11">
    <source>
        <dbReference type="Proteomes" id="UP000007264"/>
    </source>
</evidence>
<dbReference type="GO" id="GO:0051750">
    <property type="term" value="F:delta(3,5)-delta(2,4)-dienoyl-CoA isomerase activity"/>
    <property type="evidence" value="ECO:0007669"/>
    <property type="project" value="TreeGrafter"/>
</dbReference>
<dbReference type="eggNOG" id="KOG1681">
    <property type="taxonomic scope" value="Eukaryota"/>
</dbReference>
<dbReference type="PROSITE" id="PS00166">
    <property type="entry name" value="ENOYL_COA_HYDRATASE"/>
    <property type="match status" value="1"/>
</dbReference>
<keyword evidence="11" id="KW-1185">Reference proteome</keyword>
<evidence type="ECO:0000256" key="1">
    <source>
        <dbReference type="ARBA" id="ARBA00004275"/>
    </source>
</evidence>
<dbReference type="FunFam" id="1.10.12.10:FF:000004">
    <property type="entry name" value="Delta3,5-delta2,4-dienoyl-CoA isomerase"/>
    <property type="match status" value="1"/>
</dbReference>
<dbReference type="InterPro" id="IPR014748">
    <property type="entry name" value="Enoyl-CoA_hydra_C"/>
</dbReference>
<dbReference type="InterPro" id="IPR029045">
    <property type="entry name" value="ClpP/crotonase-like_dom_sf"/>
</dbReference>
<dbReference type="AlphaFoldDB" id="I0Z2D9"/>
<dbReference type="KEGG" id="csl:COCSUDRAFT_14551"/>
<keyword evidence="5" id="KW-0007">Acetylation</keyword>
<accession>I0Z2D9</accession>
<reference evidence="10 11" key="1">
    <citation type="journal article" date="2012" name="Genome Biol.">
        <title>The genome of the polar eukaryotic microalga coccomyxa subellipsoidea reveals traits of cold adaptation.</title>
        <authorList>
            <person name="Blanc G."/>
            <person name="Agarkova I."/>
            <person name="Grimwood J."/>
            <person name="Kuo A."/>
            <person name="Brueggeman A."/>
            <person name="Dunigan D."/>
            <person name="Gurnon J."/>
            <person name="Ladunga I."/>
            <person name="Lindquist E."/>
            <person name="Lucas S."/>
            <person name="Pangilinan J."/>
            <person name="Proschold T."/>
            <person name="Salamov A."/>
            <person name="Schmutz J."/>
            <person name="Weeks D."/>
            <person name="Yamada T."/>
            <person name="Claverie J.M."/>
            <person name="Grigoriev I."/>
            <person name="Van Etten J."/>
            <person name="Lomsadze A."/>
            <person name="Borodovsky M."/>
        </authorList>
    </citation>
    <scope>NUCLEOTIDE SEQUENCE [LARGE SCALE GENOMIC DNA]</scope>
    <source>
        <strain evidence="10 11">C-169</strain>
    </source>
</reference>
<dbReference type="Pfam" id="PF00378">
    <property type="entry name" value="ECH_1"/>
    <property type="match status" value="1"/>
</dbReference>
<comment type="pathway">
    <text evidence="2">Lipid metabolism; fatty acid beta-oxidation.</text>
</comment>
<proteinExistence type="inferred from homology"/>
<evidence type="ECO:0000256" key="2">
    <source>
        <dbReference type="ARBA" id="ARBA00005005"/>
    </source>
</evidence>
<evidence type="ECO:0000256" key="6">
    <source>
        <dbReference type="ARBA" id="ARBA00023098"/>
    </source>
</evidence>
<dbReference type="NCBIfam" id="NF004794">
    <property type="entry name" value="PRK06142.1"/>
    <property type="match status" value="1"/>
</dbReference>
<dbReference type="FunFam" id="3.90.226.10:FF:000024">
    <property type="entry name" value="Delta3,5-delta2,4-dienoyl-CoA isomerase"/>
    <property type="match status" value="1"/>
</dbReference>
<dbReference type="SUPFAM" id="SSF52096">
    <property type="entry name" value="ClpP/crotonase"/>
    <property type="match status" value="1"/>
</dbReference>
<dbReference type="Gene3D" id="1.10.12.10">
    <property type="entry name" value="Lyase 2-enoyl-coa Hydratase, Chain A, domain 2"/>
    <property type="match status" value="1"/>
</dbReference>
<comment type="similarity">
    <text evidence="3 9">Belongs to the enoyl-CoA hydratase/isomerase family.</text>
</comment>
<dbReference type="InterPro" id="IPR045002">
    <property type="entry name" value="Ech1-like"/>
</dbReference>
<gene>
    <name evidence="10" type="ORF">COCSUDRAFT_14551</name>
</gene>
<dbReference type="Proteomes" id="UP000007264">
    <property type="component" value="Unassembled WGS sequence"/>
</dbReference>
<evidence type="ECO:0000256" key="3">
    <source>
        <dbReference type="ARBA" id="ARBA00005254"/>
    </source>
</evidence>
<sequence>MTKVGNYNTLEIHINAQNVATLELSRGAKSNAVNSEMWDELPPALELLDRRDDLRVVVLKGHGRNFCAGIDFSALKGLSASVDLSCPGRSREALRRSILRWQDSLTSLEKCRWPVIAAVQGACVGAGVDMITAADIRYCSADATFCVKEVDLAIVADMGTLQRLPGIVGEGVARELALTARIISAEEAKRVGLVTEVFPDVAALYAAVDRIAATMAAKSPLAITGTKRVMLHSRDMTVSNGLDYVATWNSAQMLSEDIQTVIESLARKSKQLPPFSKL</sequence>
<dbReference type="EMBL" id="AGSI01000005">
    <property type="protein sequence ID" value="EIE24808.1"/>
    <property type="molecule type" value="Genomic_DNA"/>
</dbReference>
<evidence type="ECO:0000256" key="9">
    <source>
        <dbReference type="RuleBase" id="RU003707"/>
    </source>
</evidence>
<name>I0Z2D9_COCSC</name>
<protein>
    <submittedName>
        <fullName evidence="10">ClpP/crotonase</fullName>
    </submittedName>
</protein>
<dbReference type="STRING" id="574566.I0Z2D9"/>
<keyword evidence="8" id="KW-0413">Isomerase</keyword>
<comment type="caution">
    <text evidence="10">The sequence shown here is derived from an EMBL/GenBank/DDBJ whole genome shotgun (WGS) entry which is preliminary data.</text>
</comment>
<dbReference type="UniPathway" id="UPA00659"/>
<keyword evidence="4" id="KW-0276">Fatty acid metabolism</keyword>